<dbReference type="EMBL" id="JAUIZM010000003">
    <property type="protein sequence ID" value="KAK1391521.1"/>
    <property type="molecule type" value="Genomic_DNA"/>
</dbReference>
<name>A0AAD8ITR7_9APIA</name>
<feature type="region of interest" description="Disordered" evidence="1">
    <location>
        <begin position="83"/>
        <end position="113"/>
    </location>
</feature>
<sequence>MSKSQVVASTGMLGKLGCYGLFLLEKMLFQDPKWQFDLRKLSDYRCISHNAFDWGNLGKNKQGFVDGVLTKPTDAREIINKELPTLETEQGQPAQGDVGRSGGGENKTADRGAIAKEQISGYREALLVEFENTRKNKGGVLRERWKLAMNSLLEGKSPDVWYQIGLQQAKQAFPLRLLWVAPHRRH</sequence>
<comment type="caution">
    <text evidence="2">The sequence shown here is derived from an EMBL/GenBank/DDBJ whole genome shotgun (WGS) entry which is preliminary data.</text>
</comment>
<evidence type="ECO:0000313" key="3">
    <source>
        <dbReference type="Proteomes" id="UP001237642"/>
    </source>
</evidence>
<evidence type="ECO:0000256" key="1">
    <source>
        <dbReference type="SAM" id="MobiDB-lite"/>
    </source>
</evidence>
<reference evidence="2" key="1">
    <citation type="submission" date="2023-02" db="EMBL/GenBank/DDBJ databases">
        <title>Genome of toxic invasive species Heracleum sosnowskyi carries increased number of genes despite the absence of recent whole-genome duplications.</title>
        <authorList>
            <person name="Schelkunov M."/>
            <person name="Shtratnikova V."/>
            <person name="Makarenko M."/>
            <person name="Klepikova A."/>
            <person name="Omelchenko D."/>
            <person name="Novikova G."/>
            <person name="Obukhova E."/>
            <person name="Bogdanov V."/>
            <person name="Penin A."/>
            <person name="Logacheva M."/>
        </authorList>
    </citation>
    <scope>NUCLEOTIDE SEQUENCE</scope>
    <source>
        <strain evidence="2">Hsosn_3</strain>
        <tissue evidence="2">Leaf</tissue>
    </source>
</reference>
<organism evidence="2 3">
    <name type="scientific">Heracleum sosnowskyi</name>
    <dbReference type="NCBI Taxonomy" id="360622"/>
    <lineage>
        <taxon>Eukaryota</taxon>
        <taxon>Viridiplantae</taxon>
        <taxon>Streptophyta</taxon>
        <taxon>Embryophyta</taxon>
        <taxon>Tracheophyta</taxon>
        <taxon>Spermatophyta</taxon>
        <taxon>Magnoliopsida</taxon>
        <taxon>eudicotyledons</taxon>
        <taxon>Gunneridae</taxon>
        <taxon>Pentapetalae</taxon>
        <taxon>asterids</taxon>
        <taxon>campanulids</taxon>
        <taxon>Apiales</taxon>
        <taxon>Apiaceae</taxon>
        <taxon>Apioideae</taxon>
        <taxon>apioid superclade</taxon>
        <taxon>Tordylieae</taxon>
        <taxon>Tordyliinae</taxon>
        <taxon>Heracleum</taxon>
    </lineage>
</organism>
<protein>
    <submittedName>
        <fullName evidence="2">Uncharacterized protein</fullName>
    </submittedName>
</protein>
<dbReference type="AlphaFoldDB" id="A0AAD8ITR7"/>
<evidence type="ECO:0000313" key="2">
    <source>
        <dbReference type="EMBL" id="KAK1391521.1"/>
    </source>
</evidence>
<proteinExistence type="predicted"/>
<keyword evidence="3" id="KW-1185">Reference proteome</keyword>
<accession>A0AAD8ITR7</accession>
<dbReference type="Proteomes" id="UP001237642">
    <property type="component" value="Unassembled WGS sequence"/>
</dbReference>
<reference evidence="2" key="2">
    <citation type="submission" date="2023-05" db="EMBL/GenBank/DDBJ databases">
        <authorList>
            <person name="Schelkunov M.I."/>
        </authorList>
    </citation>
    <scope>NUCLEOTIDE SEQUENCE</scope>
    <source>
        <strain evidence="2">Hsosn_3</strain>
        <tissue evidence="2">Leaf</tissue>
    </source>
</reference>
<gene>
    <name evidence="2" type="ORF">POM88_010577</name>
</gene>